<feature type="compositionally biased region" description="Basic residues" evidence="1">
    <location>
        <begin position="613"/>
        <end position="634"/>
    </location>
</feature>
<accession>U2MAC0</accession>
<keyword evidence="2" id="KW-0812">Transmembrane</keyword>
<dbReference type="RefSeq" id="WP_021682882.1">
    <property type="nucleotide sequence ID" value="NZ_KI260449.1"/>
</dbReference>
<feature type="compositionally biased region" description="Low complexity" evidence="1">
    <location>
        <begin position="635"/>
        <end position="644"/>
    </location>
</feature>
<dbReference type="eggNOG" id="ENOG5032N4E">
    <property type="taxonomic scope" value="Bacteria"/>
</dbReference>
<feature type="region of interest" description="Disordered" evidence="1">
    <location>
        <begin position="613"/>
        <end position="680"/>
    </location>
</feature>
<sequence>MRMHKRRQVGFQSGRDFQLQEKKHVHVHFSQQVDDSGKLKTGVQITRQQNQEIGKYHGVFHRAASMQHRITGDVPKIFPDNTVTSAAKNVMKFTGHTVLAAENAVIRRKDPAHADNRHWHLQFQRMQDSTGNQHTQVHFVRKENENLGNTHGLFHRAASLQHRITGDTPKIFSDSAAVSAAKNAMKFTGHTVLAAENAVLRRTRPEYADNRHWHLQFQRNADSSGKFHTQAKFVRIENPTVGEYHGVLHRINSMRHRITGDTPTILPNSVAFQTAKKALRFTGHTALAVENAFIRRFDAGHADNRHWQLQLKRTQDQNGGFHTKMHFVRTDVPQLQKSRGVIHKAVSFRHRISGDIPSLTKHLQSQQPKTKKAIVAKAAAQGAWADVKLTAKAGINTALAAETTALTIKDIGWREVKRKIAYKYQRDVSNIDDSNHGLLASGKIVKDAVVGFQRFQRQKVTLRQERQRLVQKKQHTMLLAEKTNQGLQKSVHRQIEKKAEFISRKKDFRISKKNGKVTPLQKTALKRRKQVYRFEKKKYQKFKRTTYRIQKKETKAYFLQKKIVKFSKPKPLIFMPISYAGARAKSSSWQKAVSADADNDFMRLADAGVRTARRFQKSPAQKTKKAQKKQKSLQKKSSQTQVKLKQQESKLKQSSSKQQQRKKKANHKKRTKKKSSLKERFRRGFHKGIEEAAKKFMIPALPVLFGGLIFLVILVLIFGVFANSGFIMGTYAALDDSLSKSEMVYTNFANNMNKKVLAVGNESLWKIGLNQLGVSLEITENYDDTPTEFIFGQSAVFPDTPAYDFNPNQLWSFLCAYYYDFDASEKAKDNEEDFDVPYWEYDSDTYKIIKKLFELEYTFDYRYDNASSWSELGTYTYDWKFHYVTGSGTENGYPYIDFKAIPNDLKDFAKVKSNRIYYNAENGEILNARKKYKATGWYLQDQRYNVIDPSGNELPSFYTQDTNAFQYDYAYTGGYGRFYTFERSTYWIPSSKKTSDPAFCPTVAPYDVAFFKLNNSTDVSIKNGFSGYLGYKSAMENKNLITDDWNRHYAYNSWAKVNAEAGGFLGYGFCTYYQKYEWVKNCTLYYTVHQNYTFDEAIRKILSEQSDAADRIAYYELLCGSGSTGSTTNLLGNHQTFPSPVDGGIVDLSSGNWIYNGYGYDMHGWNQEHCSINQHNGLDIIRNSGSSVYAMVSGKITDYDPDTHSLTIISSKKVDLWYDKERKVKILYSNVKLKSGLNNGDIVSAGEKIGTSTSDRNCFTTKNEKAVYDYVHVQVYISYDWNSYEMADPRLLINY</sequence>
<organism evidence="3 4">
    <name type="scientific">Ruminococcus callidus ATCC 27760</name>
    <dbReference type="NCBI Taxonomy" id="411473"/>
    <lineage>
        <taxon>Bacteria</taxon>
        <taxon>Bacillati</taxon>
        <taxon>Bacillota</taxon>
        <taxon>Clostridia</taxon>
        <taxon>Eubacteriales</taxon>
        <taxon>Oscillospiraceae</taxon>
        <taxon>Ruminococcus</taxon>
    </lineage>
</organism>
<dbReference type="Proteomes" id="UP000016662">
    <property type="component" value="Unassembled WGS sequence"/>
</dbReference>
<proteinExistence type="predicted"/>
<keyword evidence="2" id="KW-0472">Membrane</keyword>
<keyword evidence="2" id="KW-1133">Transmembrane helix</keyword>
<comment type="caution">
    <text evidence="3">The sequence shown here is derived from an EMBL/GenBank/DDBJ whole genome shotgun (WGS) entry which is preliminary data.</text>
</comment>
<evidence type="ECO:0000256" key="1">
    <source>
        <dbReference type="SAM" id="MobiDB-lite"/>
    </source>
</evidence>
<evidence type="ECO:0000313" key="4">
    <source>
        <dbReference type="Proteomes" id="UP000016662"/>
    </source>
</evidence>
<gene>
    <name evidence="3" type="ORF">RUMCAL_01398</name>
</gene>
<dbReference type="InterPro" id="IPR011055">
    <property type="entry name" value="Dup_hybrid_motif"/>
</dbReference>
<dbReference type="Gene3D" id="2.70.70.10">
    <property type="entry name" value="Glucose Permease (Domain IIA)"/>
    <property type="match status" value="1"/>
</dbReference>
<evidence type="ECO:0000256" key="2">
    <source>
        <dbReference type="SAM" id="Phobius"/>
    </source>
</evidence>
<feature type="compositionally biased region" description="Basic residues" evidence="1">
    <location>
        <begin position="659"/>
        <end position="680"/>
    </location>
</feature>
<feature type="transmembrane region" description="Helical" evidence="2">
    <location>
        <begin position="696"/>
        <end position="721"/>
    </location>
</feature>
<keyword evidence="4" id="KW-1185">Reference proteome</keyword>
<dbReference type="HOGENOM" id="CLU_261906_0_0_9"/>
<dbReference type="OrthoDB" id="1814216at2"/>
<dbReference type="PATRIC" id="fig|411473.3.peg.1129"/>
<name>U2MAC0_9FIRM</name>
<evidence type="ECO:0000313" key="3">
    <source>
        <dbReference type="EMBL" id="ERJ96263.1"/>
    </source>
</evidence>
<dbReference type="SUPFAM" id="SSF51261">
    <property type="entry name" value="Duplicated hybrid motif"/>
    <property type="match status" value="1"/>
</dbReference>
<protein>
    <submittedName>
        <fullName evidence="3">Uncharacterized protein</fullName>
    </submittedName>
</protein>
<dbReference type="EMBL" id="AWVF01000175">
    <property type="protein sequence ID" value="ERJ96263.1"/>
    <property type="molecule type" value="Genomic_DNA"/>
</dbReference>
<reference evidence="3 4" key="1">
    <citation type="submission" date="2013-07" db="EMBL/GenBank/DDBJ databases">
        <authorList>
            <person name="Weinstock G."/>
            <person name="Sodergren E."/>
            <person name="Wylie T."/>
            <person name="Fulton L."/>
            <person name="Fulton R."/>
            <person name="Fronick C."/>
            <person name="O'Laughlin M."/>
            <person name="Godfrey J."/>
            <person name="Miner T."/>
            <person name="Herter B."/>
            <person name="Appelbaum E."/>
            <person name="Cordes M."/>
            <person name="Lek S."/>
            <person name="Wollam A."/>
            <person name="Pepin K.H."/>
            <person name="Palsikar V.B."/>
            <person name="Mitreva M."/>
            <person name="Wilson R.K."/>
        </authorList>
    </citation>
    <scope>NUCLEOTIDE SEQUENCE [LARGE SCALE GENOMIC DNA]</scope>
    <source>
        <strain evidence="3 4">ATCC 27760</strain>
    </source>
</reference>
<dbReference type="STRING" id="411473.RUMCAL_01398"/>